<accession>A0A3M7QJW0</accession>
<reference evidence="2 3" key="1">
    <citation type="journal article" date="2018" name="Sci. Rep.">
        <title>Genomic signatures of local adaptation to the degree of environmental predictability in rotifers.</title>
        <authorList>
            <person name="Franch-Gras L."/>
            <person name="Hahn C."/>
            <person name="Garcia-Roger E.M."/>
            <person name="Carmona M.J."/>
            <person name="Serra M."/>
            <person name="Gomez A."/>
        </authorList>
    </citation>
    <scope>NUCLEOTIDE SEQUENCE [LARGE SCALE GENOMIC DNA]</scope>
    <source>
        <strain evidence="2">HYR1</strain>
    </source>
</reference>
<feature type="transmembrane region" description="Helical" evidence="1">
    <location>
        <begin position="131"/>
        <end position="150"/>
    </location>
</feature>
<evidence type="ECO:0000313" key="2">
    <source>
        <dbReference type="EMBL" id="RNA11301.1"/>
    </source>
</evidence>
<dbReference type="Proteomes" id="UP000276133">
    <property type="component" value="Unassembled WGS sequence"/>
</dbReference>
<protein>
    <submittedName>
        <fullName evidence="2">Uncharacterized protein</fullName>
    </submittedName>
</protein>
<keyword evidence="1" id="KW-0812">Transmembrane</keyword>
<proteinExistence type="predicted"/>
<keyword evidence="3" id="KW-1185">Reference proteome</keyword>
<evidence type="ECO:0000313" key="3">
    <source>
        <dbReference type="Proteomes" id="UP000276133"/>
    </source>
</evidence>
<evidence type="ECO:0000256" key="1">
    <source>
        <dbReference type="SAM" id="Phobius"/>
    </source>
</evidence>
<comment type="caution">
    <text evidence="2">The sequence shown here is derived from an EMBL/GenBank/DDBJ whole genome shotgun (WGS) entry which is preliminary data.</text>
</comment>
<dbReference type="AlphaFoldDB" id="A0A3M7QJW0"/>
<name>A0A3M7QJW0_BRAPC</name>
<sequence length="203" mass="23468">MSINSNQFRDLSITSGQDVTVDKSRNYANLFTIKNFDLKELNLTIQYLATINQDQVGLLTNEPIRDAVLGSKNKLEKLNLRLLKNYYSKDWKNKIKFGMRILYSIISILAVDLVQLYSMEQLSDEIKIKSSFMFGVFLLSGLYVILMNTINEITRFLFSKNLIKNLVCLGILIILIICRINLLIMGTNLKMEQTRNLTWKNVL</sequence>
<dbReference type="EMBL" id="REGN01005989">
    <property type="protein sequence ID" value="RNA11301.1"/>
    <property type="molecule type" value="Genomic_DNA"/>
</dbReference>
<keyword evidence="1" id="KW-1133">Transmembrane helix</keyword>
<feature type="transmembrane region" description="Helical" evidence="1">
    <location>
        <begin position="162"/>
        <end position="184"/>
    </location>
</feature>
<feature type="transmembrane region" description="Helical" evidence="1">
    <location>
        <begin position="101"/>
        <end position="119"/>
    </location>
</feature>
<keyword evidence="1" id="KW-0472">Membrane</keyword>
<gene>
    <name evidence="2" type="ORF">BpHYR1_001579</name>
</gene>
<dbReference type="OrthoDB" id="10621143at2759"/>
<organism evidence="2 3">
    <name type="scientific">Brachionus plicatilis</name>
    <name type="common">Marine rotifer</name>
    <name type="synonym">Brachionus muelleri</name>
    <dbReference type="NCBI Taxonomy" id="10195"/>
    <lineage>
        <taxon>Eukaryota</taxon>
        <taxon>Metazoa</taxon>
        <taxon>Spiralia</taxon>
        <taxon>Gnathifera</taxon>
        <taxon>Rotifera</taxon>
        <taxon>Eurotatoria</taxon>
        <taxon>Monogononta</taxon>
        <taxon>Pseudotrocha</taxon>
        <taxon>Ploima</taxon>
        <taxon>Brachionidae</taxon>
        <taxon>Brachionus</taxon>
    </lineage>
</organism>